<sequence>MLYLRLISPVGLISTLPSRAVEVWMVEVTRIPRLATPTSMDITLVRSTAALGLMNPSMSMSFGAPSRFSLPSDLRPAVTVALMSALNGNPVTVGTVTVVSISMALRAMSI</sequence>
<name>A0A6B0UJH2_IXORI</name>
<dbReference type="AlphaFoldDB" id="A0A6B0UJH2"/>
<accession>A0A6B0UJH2</accession>
<organism evidence="1">
    <name type="scientific">Ixodes ricinus</name>
    <name type="common">Common tick</name>
    <name type="synonym">Acarus ricinus</name>
    <dbReference type="NCBI Taxonomy" id="34613"/>
    <lineage>
        <taxon>Eukaryota</taxon>
        <taxon>Metazoa</taxon>
        <taxon>Ecdysozoa</taxon>
        <taxon>Arthropoda</taxon>
        <taxon>Chelicerata</taxon>
        <taxon>Arachnida</taxon>
        <taxon>Acari</taxon>
        <taxon>Parasitiformes</taxon>
        <taxon>Ixodida</taxon>
        <taxon>Ixodoidea</taxon>
        <taxon>Ixodidae</taxon>
        <taxon>Ixodinae</taxon>
        <taxon>Ixodes</taxon>
    </lineage>
</organism>
<evidence type="ECO:0000313" key="1">
    <source>
        <dbReference type="EMBL" id="MXU89731.1"/>
    </source>
</evidence>
<reference evidence="1" key="1">
    <citation type="submission" date="2019-12" db="EMBL/GenBank/DDBJ databases">
        <title>An insight into the sialome of adult female Ixodes ricinus ticks feeding for 6 days.</title>
        <authorList>
            <person name="Perner J."/>
            <person name="Ribeiro J.M.C."/>
        </authorList>
    </citation>
    <scope>NUCLEOTIDE SEQUENCE</scope>
    <source>
        <strain evidence="1">Semi-engorged</strain>
        <tissue evidence="1">Salivary glands</tissue>
    </source>
</reference>
<protein>
    <submittedName>
        <fullName evidence="1">Putative secreted protein</fullName>
    </submittedName>
</protein>
<dbReference type="EMBL" id="GIFC01007648">
    <property type="protein sequence ID" value="MXU89731.1"/>
    <property type="molecule type" value="Transcribed_RNA"/>
</dbReference>
<proteinExistence type="predicted"/>